<accession>A0A1P8UEX4</accession>
<feature type="signal peptide" evidence="2">
    <location>
        <begin position="1"/>
        <end position="24"/>
    </location>
</feature>
<feature type="domain" description="PepSY" evidence="3">
    <location>
        <begin position="47"/>
        <end position="105"/>
    </location>
</feature>
<keyword evidence="2" id="KW-0732">Signal</keyword>
<dbReference type="EMBL" id="CP019434">
    <property type="protein sequence ID" value="APZ42407.1"/>
    <property type="molecule type" value="Genomic_DNA"/>
</dbReference>
<dbReference type="Gene3D" id="3.10.450.40">
    <property type="match status" value="1"/>
</dbReference>
<feature type="chain" id="PRO_5012139699" description="PepSY domain-containing protein" evidence="2">
    <location>
        <begin position="25"/>
        <end position="139"/>
    </location>
</feature>
<gene>
    <name evidence="4" type="ORF">BW247_04315</name>
</gene>
<dbReference type="Pfam" id="PF03413">
    <property type="entry name" value="PepSY"/>
    <property type="match status" value="1"/>
</dbReference>
<evidence type="ECO:0000256" key="1">
    <source>
        <dbReference type="SAM" id="MobiDB-lite"/>
    </source>
</evidence>
<dbReference type="KEGG" id="afy:BW247_04315"/>
<evidence type="ECO:0000256" key="2">
    <source>
        <dbReference type="SAM" id="SignalP"/>
    </source>
</evidence>
<feature type="region of interest" description="Disordered" evidence="1">
    <location>
        <begin position="105"/>
        <end position="139"/>
    </location>
</feature>
<dbReference type="AlphaFoldDB" id="A0A1P8UEX4"/>
<sequence length="139" mass="14170">MKTKILIASTLALMGLSAAGVALASNASENHHEQSPAAEAQMLHTAKVGLDQAGRIAQNAVAGTLTEVGFNNENGKGVWDATVLDAKGQAHTVKIDAMSGKVLAQGLESAQDESADGEHGQTAEHGESADGEMHNGVNS</sequence>
<evidence type="ECO:0000313" key="4">
    <source>
        <dbReference type="EMBL" id="APZ42407.1"/>
    </source>
</evidence>
<feature type="compositionally biased region" description="Basic and acidic residues" evidence="1">
    <location>
        <begin position="116"/>
        <end position="133"/>
    </location>
</feature>
<reference evidence="4 5" key="1">
    <citation type="submission" date="2017-01" db="EMBL/GenBank/DDBJ databases">
        <title>Draft sequence of Acidihalobacter ferrooxidans strain DSM 14175 (strain V8).</title>
        <authorList>
            <person name="Khaleque H.N."/>
            <person name="Ramsay J.P."/>
            <person name="Murphy R.J.T."/>
            <person name="Kaksonen A.H."/>
            <person name="Boxall N.J."/>
            <person name="Watkin E.L.J."/>
        </authorList>
    </citation>
    <scope>NUCLEOTIDE SEQUENCE [LARGE SCALE GENOMIC DNA]</scope>
    <source>
        <strain evidence="4 5">V8</strain>
    </source>
</reference>
<keyword evidence="5" id="KW-1185">Reference proteome</keyword>
<evidence type="ECO:0000313" key="5">
    <source>
        <dbReference type="Proteomes" id="UP000243807"/>
    </source>
</evidence>
<protein>
    <recommendedName>
        <fullName evidence="3">PepSY domain-containing protein</fullName>
    </recommendedName>
</protein>
<evidence type="ECO:0000259" key="3">
    <source>
        <dbReference type="Pfam" id="PF03413"/>
    </source>
</evidence>
<dbReference type="RefSeq" id="WP_076835997.1">
    <property type="nucleotide sequence ID" value="NZ_CP019434.1"/>
</dbReference>
<name>A0A1P8UEX4_9GAMM</name>
<dbReference type="InterPro" id="IPR025711">
    <property type="entry name" value="PepSY"/>
</dbReference>
<proteinExistence type="predicted"/>
<dbReference type="STRING" id="1765967.BW247_04315"/>
<dbReference type="OrthoDB" id="7875855at2"/>
<dbReference type="Proteomes" id="UP000243807">
    <property type="component" value="Chromosome"/>
</dbReference>
<organism evidence="4 5">
    <name type="scientific">Acidihalobacter ferrooxydans</name>
    <dbReference type="NCBI Taxonomy" id="1765967"/>
    <lineage>
        <taxon>Bacteria</taxon>
        <taxon>Pseudomonadati</taxon>
        <taxon>Pseudomonadota</taxon>
        <taxon>Gammaproteobacteria</taxon>
        <taxon>Chromatiales</taxon>
        <taxon>Ectothiorhodospiraceae</taxon>
        <taxon>Acidihalobacter</taxon>
    </lineage>
</organism>